<gene>
    <name evidence="1" type="primary">jg23010</name>
    <name evidence="1" type="ORF">PAEG_LOCUS6506</name>
</gene>
<name>A0A8S4QVD2_9NEOP</name>
<dbReference type="Proteomes" id="UP000838756">
    <property type="component" value="Unassembled WGS sequence"/>
</dbReference>
<organism evidence="1 2">
    <name type="scientific">Pararge aegeria aegeria</name>
    <dbReference type="NCBI Taxonomy" id="348720"/>
    <lineage>
        <taxon>Eukaryota</taxon>
        <taxon>Metazoa</taxon>
        <taxon>Ecdysozoa</taxon>
        <taxon>Arthropoda</taxon>
        <taxon>Hexapoda</taxon>
        <taxon>Insecta</taxon>
        <taxon>Pterygota</taxon>
        <taxon>Neoptera</taxon>
        <taxon>Endopterygota</taxon>
        <taxon>Lepidoptera</taxon>
        <taxon>Glossata</taxon>
        <taxon>Ditrysia</taxon>
        <taxon>Papilionoidea</taxon>
        <taxon>Nymphalidae</taxon>
        <taxon>Satyrinae</taxon>
        <taxon>Satyrini</taxon>
        <taxon>Parargina</taxon>
        <taxon>Pararge</taxon>
    </lineage>
</organism>
<proteinExistence type="predicted"/>
<dbReference type="EMBL" id="CAKXAJ010019960">
    <property type="protein sequence ID" value="CAH2219656.1"/>
    <property type="molecule type" value="Genomic_DNA"/>
</dbReference>
<protein>
    <submittedName>
        <fullName evidence="1">Jg23010 protein</fullName>
    </submittedName>
</protein>
<evidence type="ECO:0000313" key="2">
    <source>
        <dbReference type="Proteomes" id="UP000838756"/>
    </source>
</evidence>
<feature type="non-terminal residue" evidence="1">
    <location>
        <position position="1"/>
    </location>
</feature>
<accession>A0A8S4QVD2</accession>
<dbReference type="AlphaFoldDB" id="A0A8S4QVD2"/>
<comment type="caution">
    <text evidence="1">The sequence shown here is derived from an EMBL/GenBank/DDBJ whole genome shotgun (WGS) entry which is preliminary data.</text>
</comment>
<dbReference type="OrthoDB" id="2105077at2759"/>
<sequence>MNCFYIAANCRDPHLRTGLLCLDGFFGTLMTSCGSTTPENGTYFVNSGYPSTYDATGSCELTVIKSHSDVCQI</sequence>
<reference evidence="1" key="1">
    <citation type="submission" date="2022-03" db="EMBL/GenBank/DDBJ databases">
        <authorList>
            <person name="Lindestad O."/>
        </authorList>
    </citation>
    <scope>NUCLEOTIDE SEQUENCE</scope>
</reference>
<keyword evidence="2" id="KW-1185">Reference proteome</keyword>
<evidence type="ECO:0000313" key="1">
    <source>
        <dbReference type="EMBL" id="CAH2219656.1"/>
    </source>
</evidence>